<dbReference type="InterPro" id="IPR036565">
    <property type="entry name" value="Mur-like_cat_sf"/>
</dbReference>
<dbReference type="Pfam" id="PF02875">
    <property type="entry name" value="Mur_ligase_C"/>
    <property type="match status" value="1"/>
</dbReference>
<dbReference type="GO" id="GO:0004326">
    <property type="term" value="F:tetrahydrofolylpolyglutamate synthase activity"/>
    <property type="evidence" value="ECO:0007669"/>
    <property type="project" value="UniProtKB-EC"/>
</dbReference>
<dbReference type="SUPFAM" id="SSF53244">
    <property type="entry name" value="MurD-like peptide ligases, peptide-binding domain"/>
    <property type="match status" value="1"/>
</dbReference>
<keyword evidence="14" id="KW-0289">Folate biosynthesis</keyword>
<dbReference type="InterPro" id="IPR013221">
    <property type="entry name" value="Mur_ligase_cen"/>
</dbReference>
<evidence type="ECO:0000256" key="4">
    <source>
        <dbReference type="ARBA" id="ARBA00008276"/>
    </source>
</evidence>
<comment type="cofactor">
    <cofactor evidence="1">
        <name>Mg(2+)</name>
        <dbReference type="ChEBI" id="CHEBI:18420"/>
    </cofactor>
</comment>
<dbReference type="GO" id="GO:0046872">
    <property type="term" value="F:metal ion binding"/>
    <property type="evidence" value="ECO:0007669"/>
    <property type="project" value="UniProtKB-KW"/>
</dbReference>
<comment type="pathway">
    <text evidence="2">Cofactor biosynthesis; tetrahydrofolate biosynthesis; 7,8-dihydrofolate from 2-amino-4-hydroxy-6-hydroxymethyl-7,8-dihydropteridine diphosphate and 4-aminobenzoate: step 2/2.</text>
</comment>
<dbReference type="STRING" id="28234.SAMN04488588_0916"/>
<reference evidence="21 22" key="1">
    <citation type="submission" date="2016-10" db="EMBL/GenBank/DDBJ databases">
        <authorList>
            <person name="de Groot N.N."/>
        </authorList>
    </citation>
    <scope>NUCLEOTIDE SEQUENCE [LARGE SCALE GENOMIC DNA]</scope>
    <source>
        <strain evidence="21 22">WG14</strain>
    </source>
</reference>
<dbReference type="NCBIfam" id="TIGR01499">
    <property type="entry name" value="folC"/>
    <property type="match status" value="1"/>
</dbReference>
<dbReference type="Gene3D" id="3.90.190.20">
    <property type="entry name" value="Mur ligase, C-terminal domain"/>
    <property type="match status" value="1"/>
</dbReference>
<name>A0A1G6KWP5_9BACT</name>
<keyword evidence="12 18" id="KW-0067">ATP-binding</keyword>
<dbReference type="InterPro" id="IPR001645">
    <property type="entry name" value="Folylpolyglutamate_synth"/>
</dbReference>
<dbReference type="GO" id="GO:0046656">
    <property type="term" value="P:folic acid biosynthetic process"/>
    <property type="evidence" value="ECO:0007669"/>
    <property type="project" value="UniProtKB-KW"/>
</dbReference>
<feature type="domain" description="Mur ligase central" evidence="20">
    <location>
        <begin position="46"/>
        <end position="275"/>
    </location>
</feature>
<keyword evidence="22" id="KW-1185">Reference proteome</keyword>
<evidence type="ECO:0000256" key="2">
    <source>
        <dbReference type="ARBA" id="ARBA00004799"/>
    </source>
</evidence>
<evidence type="ECO:0000256" key="8">
    <source>
        <dbReference type="ARBA" id="ARBA00019357"/>
    </source>
</evidence>
<evidence type="ECO:0000256" key="3">
    <source>
        <dbReference type="ARBA" id="ARBA00005150"/>
    </source>
</evidence>
<evidence type="ECO:0000256" key="17">
    <source>
        <dbReference type="ARBA" id="ARBA00049161"/>
    </source>
</evidence>
<evidence type="ECO:0000256" key="16">
    <source>
        <dbReference type="ARBA" id="ARBA00047493"/>
    </source>
</evidence>
<dbReference type="Gene3D" id="3.40.1190.10">
    <property type="entry name" value="Mur-like, catalytic domain"/>
    <property type="match status" value="1"/>
</dbReference>
<evidence type="ECO:0000313" key="21">
    <source>
        <dbReference type="EMBL" id="SDC35353.1"/>
    </source>
</evidence>
<evidence type="ECO:0000313" key="22">
    <source>
        <dbReference type="Proteomes" id="UP000199322"/>
    </source>
</evidence>
<dbReference type="GO" id="GO:0005737">
    <property type="term" value="C:cytoplasm"/>
    <property type="evidence" value="ECO:0007669"/>
    <property type="project" value="TreeGrafter"/>
</dbReference>
<dbReference type="InterPro" id="IPR004101">
    <property type="entry name" value="Mur_ligase_C"/>
</dbReference>
<dbReference type="SUPFAM" id="SSF53623">
    <property type="entry name" value="MurD-like peptide ligases, catalytic domain"/>
    <property type="match status" value="1"/>
</dbReference>
<keyword evidence="10" id="KW-0479">Metal-binding</keyword>
<dbReference type="GO" id="GO:0005524">
    <property type="term" value="F:ATP binding"/>
    <property type="evidence" value="ECO:0007669"/>
    <property type="project" value="UniProtKB-KW"/>
</dbReference>
<dbReference type="Proteomes" id="UP000199322">
    <property type="component" value="Unassembled WGS sequence"/>
</dbReference>
<keyword evidence="13" id="KW-0460">Magnesium</keyword>
<gene>
    <name evidence="21" type="ORF">SAMN04488588_0916</name>
</gene>
<accession>A0A1G6KWP5</accession>
<dbReference type="InterPro" id="IPR036615">
    <property type="entry name" value="Mur_ligase_C_dom_sf"/>
</dbReference>
<feature type="domain" description="Mur ligase C-terminal" evidence="19">
    <location>
        <begin position="302"/>
        <end position="419"/>
    </location>
</feature>
<dbReference type="PANTHER" id="PTHR11136">
    <property type="entry name" value="FOLYLPOLYGLUTAMATE SYNTHASE-RELATED"/>
    <property type="match status" value="1"/>
</dbReference>
<comment type="subunit">
    <text evidence="5">Monomer.</text>
</comment>
<evidence type="ECO:0000259" key="20">
    <source>
        <dbReference type="Pfam" id="PF08245"/>
    </source>
</evidence>
<dbReference type="InterPro" id="IPR018109">
    <property type="entry name" value="Folylpolyglutamate_synth_CS"/>
</dbReference>
<dbReference type="GO" id="GO:0008841">
    <property type="term" value="F:dihydrofolate synthase activity"/>
    <property type="evidence" value="ECO:0007669"/>
    <property type="project" value="UniProtKB-EC"/>
</dbReference>
<proteinExistence type="inferred from homology"/>
<dbReference type="RefSeq" id="WP_091403176.1">
    <property type="nucleotide sequence ID" value="NZ_FMYV01000003.1"/>
</dbReference>
<evidence type="ECO:0000256" key="18">
    <source>
        <dbReference type="PIRNR" id="PIRNR001563"/>
    </source>
</evidence>
<evidence type="ECO:0000256" key="14">
    <source>
        <dbReference type="ARBA" id="ARBA00022909"/>
    </source>
</evidence>
<evidence type="ECO:0000256" key="13">
    <source>
        <dbReference type="ARBA" id="ARBA00022842"/>
    </source>
</evidence>
<dbReference type="EC" id="6.3.2.12" evidence="6"/>
<evidence type="ECO:0000256" key="9">
    <source>
        <dbReference type="ARBA" id="ARBA00022598"/>
    </source>
</evidence>
<sequence length="441" mass="49808">MNFDQLVNTLYGRRAGNVKIKLGLERIQKLIEAIGNPHKNFKVIHVAGTNGKGSITKALATIFSGQGLKTGSFISPHLVSITERININNSQISKEEFVKVYQEIEPAIYSLKETDPEMEPSFFEIITAMALKYFADNKVELAIMEVGLGGRLDSTNVVDSDVSVISTIQKDHIKILGDTLEAIAGEKAGIIKKGNIVVLGDIPESPKKVIKEKAKSVDALKLYEYDKDFKFSKTRYSMNWNMINYSGISKTYDDLVFKSNGSYQPHNLSVAIAAAESFCEKNQMNLDETKLRESLKTYSWEGRFELIEYNNKRIILEGAHNVDGIKMLKKTVSLYTPFSRKIALIGILDDKDISEMVEEIPSIFEKIIVTSVPSHRSVNPKNVREELQKHSKTVIEYIENTEKAFEHFLKESYDYYFVTGSLYLVGYIKGLLLNKRDDKNA</sequence>
<comment type="catalytic activity">
    <reaction evidence="16">
        <text>(6S)-5,6,7,8-tetrahydrofolyl-(gamma-L-Glu)(n) + L-glutamate + ATP = (6S)-5,6,7,8-tetrahydrofolyl-(gamma-L-Glu)(n+1) + ADP + phosphate + H(+)</text>
        <dbReference type="Rhea" id="RHEA:10580"/>
        <dbReference type="Rhea" id="RHEA-COMP:14738"/>
        <dbReference type="Rhea" id="RHEA-COMP:14740"/>
        <dbReference type="ChEBI" id="CHEBI:15378"/>
        <dbReference type="ChEBI" id="CHEBI:29985"/>
        <dbReference type="ChEBI" id="CHEBI:30616"/>
        <dbReference type="ChEBI" id="CHEBI:43474"/>
        <dbReference type="ChEBI" id="CHEBI:141005"/>
        <dbReference type="ChEBI" id="CHEBI:456216"/>
        <dbReference type="EC" id="6.3.2.17"/>
    </reaction>
</comment>
<dbReference type="EMBL" id="FMYV01000003">
    <property type="protein sequence ID" value="SDC35353.1"/>
    <property type="molecule type" value="Genomic_DNA"/>
</dbReference>
<comment type="pathway">
    <text evidence="3">Cofactor biosynthesis; tetrahydrofolylpolyglutamate biosynthesis.</text>
</comment>
<dbReference type="PIRSF" id="PIRSF001563">
    <property type="entry name" value="Folylpolyglu_synth"/>
    <property type="match status" value="1"/>
</dbReference>
<evidence type="ECO:0000256" key="10">
    <source>
        <dbReference type="ARBA" id="ARBA00022723"/>
    </source>
</evidence>
<dbReference type="EC" id="6.3.2.17" evidence="7"/>
<comment type="similarity">
    <text evidence="4 18">Belongs to the folylpolyglutamate synthase family.</text>
</comment>
<protein>
    <recommendedName>
        <fullName evidence="8">Dihydrofolate synthase/folylpolyglutamate synthase</fullName>
        <ecNumber evidence="6">6.3.2.12</ecNumber>
        <ecNumber evidence="7">6.3.2.17</ecNumber>
    </recommendedName>
    <alternativeName>
        <fullName evidence="15">Tetrahydrofolylpolyglutamate synthase</fullName>
    </alternativeName>
</protein>
<dbReference type="FunFam" id="3.40.1190.10:FF:000004">
    <property type="entry name" value="Dihydrofolate synthase/folylpolyglutamate synthase"/>
    <property type="match status" value="1"/>
</dbReference>
<evidence type="ECO:0000256" key="15">
    <source>
        <dbReference type="ARBA" id="ARBA00030592"/>
    </source>
</evidence>
<evidence type="ECO:0000256" key="1">
    <source>
        <dbReference type="ARBA" id="ARBA00001946"/>
    </source>
</evidence>
<comment type="catalytic activity">
    <reaction evidence="17">
        <text>7,8-dihydropteroate + L-glutamate + ATP = 7,8-dihydrofolate + ADP + phosphate + H(+)</text>
        <dbReference type="Rhea" id="RHEA:23584"/>
        <dbReference type="ChEBI" id="CHEBI:15378"/>
        <dbReference type="ChEBI" id="CHEBI:17839"/>
        <dbReference type="ChEBI" id="CHEBI:29985"/>
        <dbReference type="ChEBI" id="CHEBI:30616"/>
        <dbReference type="ChEBI" id="CHEBI:43474"/>
        <dbReference type="ChEBI" id="CHEBI:57451"/>
        <dbReference type="ChEBI" id="CHEBI:456216"/>
        <dbReference type="EC" id="6.3.2.12"/>
    </reaction>
</comment>
<dbReference type="PANTHER" id="PTHR11136:SF0">
    <property type="entry name" value="DIHYDROFOLATE SYNTHETASE-RELATED"/>
    <property type="match status" value="1"/>
</dbReference>
<keyword evidence="9 18" id="KW-0436">Ligase</keyword>
<evidence type="ECO:0000256" key="12">
    <source>
        <dbReference type="ARBA" id="ARBA00022840"/>
    </source>
</evidence>
<evidence type="ECO:0000256" key="6">
    <source>
        <dbReference type="ARBA" id="ARBA00013023"/>
    </source>
</evidence>
<evidence type="ECO:0000259" key="19">
    <source>
        <dbReference type="Pfam" id="PF02875"/>
    </source>
</evidence>
<evidence type="ECO:0000256" key="5">
    <source>
        <dbReference type="ARBA" id="ARBA00011245"/>
    </source>
</evidence>
<evidence type="ECO:0000256" key="7">
    <source>
        <dbReference type="ARBA" id="ARBA00013025"/>
    </source>
</evidence>
<dbReference type="Pfam" id="PF08245">
    <property type="entry name" value="Mur_ligase_M"/>
    <property type="match status" value="1"/>
</dbReference>
<organism evidence="21 22">
    <name type="scientific">Geotoga petraea</name>
    <dbReference type="NCBI Taxonomy" id="28234"/>
    <lineage>
        <taxon>Bacteria</taxon>
        <taxon>Thermotogati</taxon>
        <taxon>Thermotogota</taxon>
        <taxon>Thermotogae</taxon>
        <taxon>Petrotogales</taxon>
        <taxon>Petrotogaceae</taxon>
        <taxon>Geotoga</taxon>
    </lineage>
</organism>
<evidence type="ECO:0000256" key="11">
    <source>
        <dbReference type="ARBA" id="ARBA00022741"/>
    </source>
</evidence>
<keyword evidence="11 18" id="KW-0547">Nucleotide-binding</keyword>
<dbReference type="PROSITE" id="PS01012">
    <property type="entry name" value="FOLYLPOLYGLU_SYNT_2"/>
    <property type="match status" value="1"/>
</dbReference>
<dbReference type="AlphaFoldDB" id="A0A1G6KWP5"/>